<dbReference type="RefSeq" id="WP_102646711.1">
    <property type="nucleotide sequence ID" value="NZ_PNYA01000015.1"/>
</dbReference>
<evidence type="ECO:0000256" key="1">
    <source>
        <dbReference type="ARBA" id="ARBA00004370"/>
    </source>
</evidence>
<dbReference type="InterPro" id="IPR004090">
    <property type="entry name" value="Chemotax_Me-accpt_rcpt"/>
</dbReference>
<evidence type="ECO:0000256" key="6">
    <source>
        <dbReference type="SAM" id="SignalP"/>
    </source>
</evidence>
<feature type="signal peptide" evidence="6">
    <location>
        <begin position="1"/>
        <end position="22"/>
    </location>
</feature>
<feature type="transmembrane region" description="Helical" evidence="5">
    <location>
        <begin position="184"/>
        <end position="204"/>
    </location>
</feature>
<dbReference type="Pfam" id="PF00672">
    <property type="entry name" value="HAMP"/>
    <property type="match status" value="1"/>
</dbReference>
<dbReference type="AlphaFoldDB" id="A0A2N7VMQ7"/>
<dbReference type="PROSITE" id="PS50111">
    <property type="entry name" value="CHEMOTAXIS_TRANSDUC_2"/>
    <property type="match status" value="1"/>
</dbReference>
<dbReference type="GO" id="GO:0004888">
    <property type="term" value="F:transmembrane signaling receptor activity"/>
    <property type="evidence" value="ECO:0007669"/>
    <property type="project" value="InterPro"/>
</dbReference>
<dbReference type="Gene3D" id="1.10.287.950">
    <property type="entry name" value="Methyl-accepting chemotaxis protein"/>
    <property type="match status" value="1"/>
</dbReference>
<protein>
    <submittedName>
        <fullName evidence="9">Methyl-accepting chemotaxis protein</fullName>
    </submittedName>
</protein>
<evidence type="ECO:0000259" key="7">
    <source>
        <dbReference type="PROSITE" id="PS50111"/>
    </source>
</evidence>
<gene>
    <name evidence="9" type="ORF">C0Z18_17535</name>
</gene>
<name>A0A2N7VMQ7_9BURK</name>
<feature type="chain" id="PRO_5014944778" evidence="6">
    <location>
        <begin position="23"/>
        <end position="510"/>
    </location>
</feature>
<comment type="subcellular location">
    <subcellularLocation>
        <location evidence="1">Membrane</location>
    </subcellularLocation>
</comment>
<dbReference type="SUPFAM" id="SSF58104">
    <property type="entry name" value="Methyl-accepting chemotaxis protein (MCP) signaling domain"/>
    <property type="match status" value="1"/>
</dbReference>
<dbReference type="GO" id="GO:0006935">
    <property type="term" value="P:chemotaxis"/>
    <property type="evidence" value="ECO:0007669"/>
    <property type="project" value="InterPro"/>
</dbReference>
<feature type="domain" description="HAMP" evidence="8">
    <location>
        <begin position="206"/>
        <end position="258"/>
    </location>
</feature>
<evidence type="ECO:0000256" key="4">
    <source>
        <dbReference type="PROSITE-ProRule" id="PRU00284"/>
    </source>
</evidence>
<dbReference type="PRINTS" id="PR00260">
    <property type="entry name" value="CHEMTRNSDUCR"/>
</dbReference>
<keyword evidence="6" id="KW-0732">Signal</keyword>
<keyword evidence="5" id="KW-1133">Transmembrane helix</keyword>
<dbReference type="InterPro" id="IPR003660">
    <property type="entry name" value="HAMP_dom"/>
</dbReference>
<keyword evidence="5" id="KW-0472">Membrane</keyword>
<dbReference type="FunFam" id="1.10.287.950:FF:000001">
    <property type="entry name" value="Methyl-accepting chemotaxis sensory transducer"/>
    <property type="match status" value="1"/>
</dbReference>
<keyword evidence="4" id="KW-0807">Transducer</keyword>
<keyword evidence="5" id="KW-0812">Transmembrane</keyword>
<evidence type="ECO:0000259" key="8">
    <source>
        <dbReference type="PROSITE" id="PS50885"/>
    </source>
</evidence>
<keyword evidence="2" id="KW-0488">Methylation</keyword>
<evidence type="ECO:0000256" key="2">
    <source>
        <dbReference type="ARBA" id="ARBA00022481"/>
    </source>
</evidence>
<dbReference type="PANTHER" id="PTHR43531:SF14">
    <property type="entry name" value="METHYL-ACCEPTING CHEMOTAXIS PROTEIN I-RELATED"/>
    <property type="match status" value="1"/>
</dbReference>
<dbReference type="Pfam" id="PF00015">
    <property type="entry name" value="MCPsignal"/>
    <property type="match status" value="1"/>
</dbReference>
<dbReference type="PANTHER" id="PTHR43531">
    <property type="entry name" value="PROTEIN ICFG"/>
    <property type="match status" value="1"/>
</dbReference>
<dbReference type="OrthoDB" id="1884279at2"/>
<dbReference type="GO" id="GO:0005886">
    <property type="term" value="C:plasma membrane"/>
    <property type="evidence" value="ECO:0007669"/>
    <property type="project" value="TreeGrafter"/>
</dbReference>
<dbReference type="PROSITE" id="PS50885">
    <property type="entry name" value="HAMP"/>
    <property type="match status" value="1"/>
</dbReference>
<reference evidence="9 10" key="1">
    <citation type="submission" date="2018-01" db="EMBL/GenBank/DDBJ databases">
        <title>Whole genome analyses suggest that Burkholderia sensu lato contains two further novel genera in the rhizoxinica-symbiotica group Mycetohabitans gen. nov., and Trinickia gen. nov.: implications for the evolution of diazotrophy and nodulation in the Burkholderiaceae.</title>
        <authorList>
            <person name="Estrada-de los Santos P."/>
            <person name="Palmer M."/>
            <person name="Chavez-Ramirez B."/>
            <person name="Beukes C."/>
            <person name="Steenkamp E.T."/>
            <person name="Hirsch A.M."/>
            <person name="Manyaka P."/>
            <person name="Maluk M."/>
            <person name="Lafos M."/>
            <person name="Crook M."/>
            <person name="Gross E."/>
            <person name="Simon M.F."/>
            <person name="Bueno dos Reis Junior F."/>
            <person name="Poole P.S."/>
            <person name="Venter S.N."/>
            <person name="James E.K."/>
        </authorList>
    </citation>
    <scope>NUCLEOTIDE SEQUENCE [LARGE SCALE GENOMIC DNA]</scope>
    <source>
        <strain evidence="9 10">GIMN1.004</strain>
    </source>
</reference>
<evidence type="ECO:0000313" key="10">
    <source>
        <dbReference type="Proteomes" id="UP000235616"/>
    </source>
</evidence>
<comment type="caution">
    <text evidence="9">The sequence shown here is derived from an EMBL/GenBank/DDBJ whole genome shotgun (WGS) entry which is preliminary data.</text>
</comment>
<accession>A0A2N7VMQ7</accession>
<evidence type="ECO:0000256" key="5">
    <source>
        <dbReference type="SAM" id="Phobius"/>
    </source>
</evidence>
<evidence type="ECO:0000313" key="9">
    <source>
        <dbReference type="EMBL" id="PMS18397.1"/>
    </source>
</evidence>
<dbReference type="CDD" id="cd11386">
    <property type="entry name" value="MCP_signal"/>
    <property type="match status" value="1"/>
</dbReference>
<dbReference type="InterPro" id="IPR004089">
    <property type="entry name" value="MCPsignal_dom"/>
</dbReference>
<dbReference type="CDD" id="cd06225">
    <property type="entry name" value="HAMP"/>
    <property type="match status" value="1"/>
</dbReference>
<dbReference type="Proteomes" id="UP000235616">
    <property type="component" value="Unassembled WGS sequence"/>
</dbReference>
<feature type="domain" description="Methyl-accepting transducer" evidence="7">
    <location>
        <begin position="263"/>
        <end position="492"/>
    </location>
</feature>
<keyword evidence="10" id="KW-1185">Reference proteome</keyword>
<dbReference type="GO" id="GO:0007165">
    <property type="term" value="P:signal transduction"/>
    <property type="evidence" value="ECO:0007669"/>
    <property type="project" value="UniProtKB-KW"/>
</dbReference>
<dbReference type="SMART" id="SM00304">
    <property type="entry name" value="HAMP"/>
    <property type="match status" value="1"/>
</dbReference>
<organism evidence="9 10">
    <name type="scientific">Trinickia dabaoshanensis</name>
    <dbReference type="NCBI Taxonomy" id="564714"/>
    <lineage>
        <taxon>Bacteria</taxon>
        <taxon>Pseudomonadati</taxon>
        <taxon>Pseudomonadota</taxon>
        <taxon>Betaproteobacteria</taxon>
        <taxon>Burkholderiales</taxon>
        <taxon>Burkholderiaceae</taxon>
        <taxon>Trinickia</taxon>
    </lineage>
</organism>
<evidence type="ECO:0000256" key="3">
    <source>
        <dbReference type="ARBA" id="ARBA00029447"/>
    </source>
</evidence>
<dbReference type="EMBL" id="PNYA01000015">
    <property type="protein sequence ID" value="PMS18397.1"/>
    <property type="molecule type" value="Genomic_DNA"/>
</dbReference>
<proteinExistence type="inferred from homology"/>
<dbReference type="SMART" id="SM00283">
    <property type="entry name" value="MA"/>
    <property type="match status" value="1"/>
</dbReference>
<dbReference type="InterPro" id="IPR051310">
    <property type="entry name" value="MCP_chemotaxis"/>
</dbReference>
<comment type="similarity">
    <text evidence="3">Belongs to the methyl-accepting chemotaxis (MCP) protein family.</text>
</comment>
<sequence>MKLSLKLPLAFAAFLLLMFASAAYGLYSLNQSIDEYEAVIQGQVANEREISSALFNFKMQVQEWKDILLRGKDPEKLTHGWEAFQNDERTVDAQCKDLLAKLPPGAARDLVQQFLTAHETMGQGYRKGFDAFKDAQFDPTAGDHVVAGVDRQPSTLLAQAAHEIAALSADASAQAADHAHRASMISTALMLVALAAGLAGAFVFSRSITHPLNRAVGVARTVATGDLSAHIRAEGADEIGELLGALHEMQSNLSRVVTNVRRNAENVASASSQIAAGNLNLSQRTEEQAASLQETATSMDELTGTVRRTTANANDATSLAEKASQIADRGGQAMGRIVDTMADISQSSSKMGEIITVIEGIAFQTNILALNAAVEAARAGEQGRGFAVVAGEVRTLAQRSANAAREIKTLIEESTGSVHAGADIVRGAGGVIGEIVESVQKVTAIVSDISSACSEQTTGIEQINIAVTQMDEVTQQNAALVEQASAAAQSMAEQAESLRQAVEVFKLKAA</sequence>